<evidence type="ECO:0000313" key="4">
    <source>
        <dbReference type="Proteomes" id="UP000317982"/>
    </source>
</evidence>
<gene>
    <name evidence="3" type="ORF">FL583_05985</name>
</gene>
<evidence type="ECO:0000256" key="1">
    <source>
        <dbReference type="SAM" id="MobiDB-lite"/>
    </source>
</evidence>
<feature type="compositionally biased region" description="Low complexity" evidence="1">
    <location>
        <begin position="71"/>
        <end position="84"/>
    </location>
</feature>
<keyword evidence="2" id="KW-0472">Membrane</keyword>
<reference evidence="3 4" key="1">
    <citation type="submission" date="2019-07" db="EMBL/GenBank/DDBJ databases">
        <title>Cryptosporangium phraense sp. nov., isolated from plant litter.</title>
        <authorList>
            <person name="Suriyachadkun C."/>
        </authorList>
    </citation>
    <scope>NUCLEOTIDE SEQUENCE [LARGE SCALE GENOMIC DNA]</scope>
    <source>
        <strain evidence="3 4">A-T 5661</strain>
    </source>
</reference>
<keyword evidence="4" id="KW-1185">Reference proteome</keyword>
<name>A0A545AXH5_9ACTN</name>
<feature type="transmembrane region" description="Helical" evidence="2">
    <location>
        <begin position="42"/>
        <end position="62"/>
    </location>
</feature>
<dbReference type="OrthoDB" id="3671425at2"/>
<protein>
    <submittedName>
        <fullName evidence="3">Uncharacterized protein</fullName>
    </submittedName>
</protein>
<evidence type="ECO:0000256" key="2">
    <source>
        <dbReference type="SAM" id="Phobius"/>
    </source>
</evidence>
<proteinExistence type="predicted"/>
<dbReference type="AlphaFoldDB" id="A0A545AXH5"/>
<dbReference type="Proteomes" id="UP000317982">
    <property type="component" value="Unassembled WGS sequence"/>
</dbReference>
<sequence length="378" mass="40157">MNEFEHTVRTMLTERAVTVPEQPGLVDGVHRIVRRNRNRRRAVVGAALAIVLIAAGSVAWGAQRPDDHLVPAGPSSTSPTASPSGLPPVTAPAAPLRVGYLPKGFDRPTVTIDSVHSWTITTVRDAPSAVVEIQVSMKELGERDSGRLKYAKTETVEVQGTKATLSVVPSHPGWPDLSHQSYWGPYSELTFARTNGQWVRIEAYNADETTVDPEVSEADLQAIAAGLTDGPTPVADLLRFPALPAGLTIASLDRGSPGTPANRTATLQLGYPSDPLASTNEPYGGAQWDLERAPVVVLAGADGSVVPTLLADPATFTTLQVDGHEVRTYSKGYPGRTVLTTTFGPDRRIALSADTKLGLSAPRLARFLLAIRPGADFG</sequence>
<organism evidence="3 4">
    <name type="scientific">Cryptosporangium phraense</name>
    <dbReference type="NCBI Taxonomy" id="2593070"/>
    <lineage>
        <taxon>Bacteria</taxon>
        <taxon>Bacillati</taxon>
        <taxon>Actinomycetota</taxon>
        <taxon>Actinomycetes</taxon>
        <taxon>Cryptosporangiales</taxon>
        <taxon>Cryptosporangiaceae</taxon>
        <taxon>Cryptosporangium</taxon>
    </lineage>
</organism>
<dbReference type="InParanoid" id="A0A545AXH5"/>
<evidence type="ECO:0000313" key="3">
    <source>
        <dbReference type="EMBL" id="TQS46036.1"/>
    </source>
</evidence>
<dbReference type="RefSeq" id="WP_142703443.1">
    <property type="nucleotide sequence ID" value="NZ_VIRS01000003.1"/>
</dbReference>
<accession>A0A545AXH5</accession>
<feature type="region of interest" description="Disordered" evidence="1">
    <location>
        <begin position="66"/>
        <end position="88"/>
    </location>
</feature>
<keyword evidence="2" id="KW-0812">Transmembrane</keyword>
<keyword evidence="2" id="KW-1133">Transmembrane helix</keyword>
<dbReference type="EMBL" id="VIRS01000003">
    <property type="protein sequence ID" value="TQS46036.1"/>
    <property type="molecule type" value="Genomic_DNA"/>
</dbReference>
<comment type="caution">
    <text evidence="3">The sequence shown here is derived from an EMBL/GenBank/DDBJ whole genome shotgun (WGS) entry which is preliminary data.</text>
</comment>